<evidence type="ECO:0000256" key="10">
    <source>
        <dbReference type="ARBA" id="ARBA00050776"/>
    </source>
</evidence>
<feature type="active site" description="Cysteine persulfide intermediate" evidence="11">
    <location>
        <position position="324"/>
    </location>
</feature>
<evidence type="ECO:0000256" key="2">
    <source>
        <dbReference type="ARBA" id="ARBA00006490"/>
    </source>
</evidence>
<feature type="binding site" evidence="11">
    <location>
        <position position="236"/>
    </location>
    <ligand>
        <name>pyridoxal 5'-phosphate</name>
        <dbReference type="ChEBI" id="CHEBI:597326"/>
    </ligand>
</feature>
<dbReference type="Pfam" id="PF00266">
    <property type="entry name" value="Aminotran_5"/>
    <property type="match status" value="1"/>
</dbReference>
<keyword evidence="9 11" id="KW-0411">Iron-sulfur</keyword>
<accession>A0A9D1CQM7</accession>
<evidence type="ECO:0000313" key="14">
    <source>
        <dbReference type="EMBL" id="HIQ71617.1"/>
    </source>
</evidence>
<gene>
    <name evidence="14" type="primary">nifS</name>
    <name evidence="11" type="synonym">iscS</name>
    <name evidence="14" type="ORF">IAB73_05345</name>
</gene>
<dbReference type="Gene3D" id="3.40.640.10">
    <property type="entry name" value="Type I PLP-dependent aspartate aminotransferase-like (Major domain)"/>
    <property type="match status" value="1"/>
</dbReference>
<dbReference type="FunFam" id="3.40.640.10:FF:000003">
    <property type="entry name" value="Cysteine desulfurase IscS"/>
    <property type="match status" value="1"/>
</dbReference>
<evidence type="ECO:0000256" key="4">
    <source>
        <dbReference type="ARBA" id="ARBA00022679"/>
    </source>
</evidence>
<keyword evidence="3 11" id="KW-0963">Cytoplasm</keyword>
<dbReference type="EMBL" id="DVFJ01000015">
    <property type="protein sequence ID" value="HIQ71617.1"/>
    <property type="molecule type" value="Genomic_DNA"/>
</dbReference>
<comment type="caution">
    <text evidence="14">The sequence shown here is derived from an EMBL/GenBank/DDBJ whole genome shotgun (WGS) entry which is preliminary data.</text>
</comment>
<reference evidence="14" key="1">
    <citation type="submission" date="2020-10" db="EMBL/GenBank/DDBJ databases">
        <authorList>
            <person name="Gilroy R."/>
        </authorList>
    </citation>
    <scope>NUCLEOTIDE SEQUENCE</scope>
    <source>
        <strain evidence="14">ChiSxjej2B14-6234</strain>
    </source>
</reference>
<feature type="binding site" evidence="11">
    <location>
        <begin position="70"/>
        <end position="71"/>
    </location>
    <ligand>
        <name>pyridoxal 5'-phosphate</name>
        <dbReference type="ChEBI" id="CHEBI:597326"/>
    </ligand>
</feature>
<feature type="binding site" evidence="11">
    <location>
        <begin position="198"/>
        <end position="200"/>
    </location>
    <ligand>
        <name>pyridoxal 5'-phosphate</name>
        <dbReference type="ChEBI" id="CHEBI:597326"/>
    </ligand>
</feature>
<feature type="binding site" description="via persulfide group" evidence="11">
    <location>
        <position position="324"/>
    </location>
    <ligand>
        <name>[2Fe-2S] cluster</name>
        <dbReference type="ChEBI" id="CHEBI:190135"/>
        <note>ligand shared with IscU</note>
    </ligand>
</feature>
<feature type="modified residue" description="N6-(pyridoxal phosphate)lysine" evidence="11">
    <location>
        <position position="201"/>
    </location>
</feature>
<comment type="subunit">
    <text evidence="11">Homodimer. Forms a heterotetramer with IscU, interacts with other sulfur acceptors.</text>
</comment>
<organism evidence="14 15">
    <name type="scientific">Candidatus Onthenecus intestinigallinarum</name>
    <dbReference type="NCBI Taxonomy" id="2840875"/>
    <lineage>
        <taxon>Bacteria</taxon>
        <taxon>Bacillati</taxon>
        <taxon>Bacillota</taxon>
        <taxon>Clostridia</taxon>
        <taxon>Eubacteriales</taxon>
        <taxon>Candidatus Onthenecus</taxon>
    </lineage>
</organism>
<dbReference type="Gene3D" id="3.90.1150.10">
    <property type="entry name" value="Aspartate Aminotransferase, domain 1"/>
    <property type="match status" value="1"/>
</dbReference>
<dbReference type="GO" id="GO:0030170">
    <property type="term" value="F:pyridoxal phosphate binding"/>
    <property type="evidence" value="ECO:0007669"/>
    <property type="project" value="UniProtKB-UniRule"/>
</dbReference>
<comment type="subcellular location">
    <subcellularLocation>
        <location evidence="11">Cytoplasm</location>
    </subcellularLocation>
</comment>
<keyword evidence="5 11" id="KW-0001">2Fe-2S</keyword>
<dbReference type="Proteomes" id="UP000886887">
    <property type="component" value="Unassembled WGS sequence"/>
</dbReference>
<comment type="pathway">
    <text evidence="11">Cofactor biosynthesis; iron-sulfur cluster biosynthesis.</text>
</comment>
<dbReference type="HAMAP" id="MF_00331">
    <property type="entry name" value="Cys_desulf_IscS"/>
    <property type="match status" value="1"/>
</dbReference>
<evidence type="ECO:0000256" key="9">
    <source>
        <dbReference type="ARBA" id="ARBA00023014"/>
    </source>
</evidence>
<name>A0A9D1CQM7_9FIRM</name>
<evidence type="ECO:0000256" key="12">
    <source>
        <dbReference type="RuleBase" id="RU004504"/>
    </source>
</evidence>
<dbReference type="EC" id="2.8.1.7" evidence="11"/>
<proteinExistence type="inferred from homology"/>
<dbReference type="NCBIfam" id="NF002806">
    <property type="entry name" value="PRK02948.1"/>
    <property type="match status" value="1"/>
</dbReference>
<dbReference type="GO" id="GO:0044571">
    <property type="term" value="P:[2Fe-2S] cluster assembly"/>
    <property type="evidence" value="ECO:0007669"/>
    <property type="project" value="UniProtKB-UniRule"/>
</dbReference>
<dbReference type="GO" id="GO:0031071">
    <property type="term" value="F:cysteine desulfurase activity"/>
    <property type="evidence" value="ECO:0007669"/>
    <property type="project" value="UniProtKB-UniRule"/>
</dbReference>
<dbReference type="InterPro" id="IPR016454">
    <property type="entry name" value="Cysteine_dSase"/>
</dbReference>
<evidence type="ECO:0000256" key="11">
    <source>
        <dbReference type="HAMAP-Rule" id="MF_00331"/>
    </source>
</evidence>
<dbReference type="InterPro" id="IPR015422">
    <property type="entry name" value="PyrdxlP-dep_Trfase_small"/>
</dbReference>
<keyword evidence="7 11" id="KW-0663">Pyridoxal phosphate</keyword>
<feature type="domain" description="Aminotransferase class V" evidence="13">
    <location>
        <begin position="3"/>
        <end position="364"/>
    </location>
</feature>
<dbReference type="PIRSF" id="PIRSF005572">
    <property type="entry name" value="NifS"/>
    <property type="match status" value="1"/>
</dbReference>
<dbReference type="AlphaFoldDB" id="A0A9D1CQM7"/>
<dbReference type="GO" id="GO:0051537">
    <property type="term" value="F:2 iron, 2 sulfur cluster binding"/>
    <property type="evidence" value="ECO:0007669"/>
    <property type="project" value="UniProtKB-UniRule"/>
</dbReference>
<dbReference type="NCBIfam" id="TIGR03402">
    <property type="entry name" value="FeS_nifS"/>
    <property type="match status" value="1"/>
</dbReference>
<sequence length="392" mass="42288">MSIYLDNAATTATKPEVLEAMLPYFTQVYGNPSSIHRAGRDARRAVEHAREQVAAALNADKGEIYFTAGGSESDNWALKGTAFAHREKGNHIITTQIEHHAVLHTCQWLERQGFEVTYLPVDADGLVDPADVERAITDRTILVSVMMANNEIGTIEPIAEIARIAHAHGVLMHTDAVQAVGAVEVDVRALGVDMLSLSAHKFYGPKGVGALYVRRGVKLDTYMHGGAQERGRRAGTEYLPGIVGLGKAIELATADIAGHAARLTAMRDRLIDGILKEIPYARLNGHRTRRLPGNVNVSIEYIEGEALLLRLDLAGIEGSSGSACTSGSLDPSHVLLAIGLPHEIAHGSLRLTLGDYNTEADVDATLAALPEIVRTLRDMSPMYQDMLEGALK</sequence>
<dbReference type="GO" id="GO:1990221">
    <property type="term" value="C:L-cysteine desulfurase complex"/>
    <property type="evidence" value="ECO:0007669"/>
    <property type="project" value="UniProtKB-ARBA"/>
</dbReference>
<dbReference type="InterPro" id="IPR010240">
    <property type="entry name" value="Cys_deSase_IscS"/>
</dbReference>
<keyword evidence="8 11" id="KW-0408">Iron</keyword>
<keyword evidence="6 11" id="KW-0479">Metal-binding</keyword>
<evidence type="ECO:0000256" key="7">
    <source>
        <dbReference type="ARBA" id="ARBA00022898"/>
    </source>
</evidence>
<comment type="similarity">
    <text evidence="2 11">Belongs to the class-V pyridoxal-phosphate-dependent aminotransferase family. NifS/IscS subfamily.</text>
</comment>
<evidence type="ECO:0000256" key="3">
    <source>
        <dbReference type="ARBA" id="ARBA00022490"/>
    </source>
</evidence>
<dbReference type="PANTHER" id="PTHR11601">
    <property type="entry name" value="CYSTEINE DESULFURYLASE FAMILY MEMBER"/>
    <property type="match status" value="1"/>
</dbReference>
<evidence type="ECO:0000256" key="8">
    <source>
        <dbReference type="ARBA" id="ARBA00023004"/>
    </source>
</evidence>
<dbReference type="GO" id="GO:0046872">
    <property type="term" value="F:metal ion binding"/>
    <property type="evidence" value="ECO:0007669"/>
    <property type="project" value="UniProtKB-KW"/>
</dbReference>
<dbReference type="InterPro" id="IPR017772">
    <property type="entry name" value="Cys_deSase_NifS_bac/arc"/>
</dbReference>
<comment type="function">
    <text evidence="11">Master enzyme that delivers sulfur to a number of partners involved in Fe-S cluster assembly, tRNA modification or cofactor biosynthesis. Catalyzes the removal of elemental sulfur atoms from cysteine to produce alanine. Functions as a sulfur delivery protein for Fe-S cluster synthesis onto IscU, an Fe-S scaffold assembly protein, as well as other S acceptor proteins.</text>
</comment>
<evidence type="ECO:0000256" key="5">
    <source>
        <dbReference type="ARBA" id="ARBA00022714"/>
    </source>
</evidence>
<dbReference type="InterPro" id="IPR020578">
    <property type="entry name" value="Aminotrans_V_PyrdxlP_BS"/>
</dbReference>
<dbReference type="SUPFAM" id="SSF53383">
    <property type="entry name" value="PLP-dependent transferases"/>
    <property type="match status" value="1"/>
</dbReference>
<comment type="catalytic activity">
    <reaction evidence="10 11">
        <text>(sulfur carrier)-H + L-cysteine = (sulfur carrier)-SH + L-alanine</text>
        <dbReference type="Rhea" id="RHEA:43892"/>
        <dbReference type="Rhea" id="RHEA-COMP:14737"/>
        <dbReference type="Rhea" id="RHEA-COMP:14739"/>
        <dbReference type="ChEBI" id="CHEBI:29917"/>
        <dbReference type="ChEBI" id="CHEBI:35235"/>
        <dbReference type="ChEBI" id="CHEBI:57972"/>
        <dbReference type="ChEBI" id="CHEBI:64428"/>
        <dbReference type="EC" id="2.8.1.7"/>
    </reaction>
</comment>
<dbReference type="PROSITE" id="PS00595">
    <property type="entry name" value="AA_TRANSFER_CLASS_5"/>
    <property type="match status" value="1"/>
</dbReference>
<keyword evidence="4 11" id="KW-0808">Transferase</keyword>
<feature type="binding site" evidence="11">
    <location>
        <position position="178"/>
    </location>
    <ligand>
        <name>pyridoxal 5'-phosphate</name>
        <dbReference type="ChEBI" id="CHEBI:597326"/>
    </ligand>
</feature>
<feature type="binding site" evidence="11">
    <location>
        <position position="150"/>
    </location>
    <ligand>
        <name>pyridoxal 5'-phosphate</name>
        <dbReference type="ChEBI" id="CHEBI:597326"/>
    </ligand>
</feature>
<dbReference type="PANTHER" id="PTHR11601:SF34">
    <property type="entry name" value="CYSTEINE DESULFURASE"/>
    <property type="match status" value="1"/>
</dbReference>
<evidence type="ECO:0000256" key="6">
    <source>
        <dbReference type="ARBA" id="ARBA00022723"/>
    </source>
</evidence>
<reference evidence="14" key="2">
    <citation type="journal article" date="2021" name="PeerJ">
        <title>Extensive microbial diversity within the chicken gut microbiome revealed by metagenomics and culture.</title>
        <authorList>
            <person name="Gilroy R."/>
            <person name="Ravi A."/>
            <person name="Getino M."/>
            <person name="Pursley I."/>
            <person name="Horton D.L."/>
            <person name="Alikhan N.F."/>
            <person name="Baker D."/>
            <person name="Gharbi K."/>
            <person name="Hall N."/>
            <person name="Watson M."/>
            <person name="Adriaenssens E.M."/>
            <person name="Foster-Nyarko E."/>
            <person name="Jarju S."/>
            <person name="Secka A."/>
            <person name="Antonio M."/>
            <person name="Oren A."/>
            <person name="Chaudhuri R.R."/>
            <person name="La Ragione R."/>
            <person name="Hildebrand F."/>
            <person name="Pallen M.J."/>
        </authorList>
    </citation>
    <scope>NUCLEOTIDE SEQUENCE</scope>
    <source>
        <strain evidence="14">ChiSxjej2B14-6234</strain>
    </source>
</reference>
<comment type="cofactor">
    <cofactor evidence="1 11 12">
        <name>pyridoxal 5'-phosphate</name>
        <dbReference type="ChEBI" id="CHEBI:597326"/>
    </cofactor>
</comment>
<evidence type="ECO:0000259" key="13">
    <source>
        <dbReference type="Pfam" id="PF00266"/>
    </source>
</evidence>
<dbReference type="InterPro" id="IPR015424">
    <property type="entry name" value="PyrdxlP-dep_Trfase"/>
</dbReference>
<protein>
    <recommendedName>
        <fullName evidence="11">Cysteine desulfurase IscS</fullName>
        <ecNumber evidence="11">2.8.1.7</ecNumber>
    </recommendedName>
</protein>
<evidence type="ECO:0000256" key="1">
    <source>
        <dbReference type="ARBA" id="ARBA00001933"/>
    </source>
</evidence>
<dbReference type="GO" id="GO:0006520">
    <property type="term" value="P:amino acid metabolic process"/>
    <property type="evidence" value="ECO:0007669"/>
    <property type="project" value="InterPro"/>
</dbReference>
<dbReference type="InterPro" id="IPR015421">
    <property type="entry name" value="PyrdxlP-dep_Trfase_major"/>
</dbReference>
<dbReference type="InterPro" id="IPR000192">
    <property type="entry name" value="Aminotrans_V_dom"/>
</dbReference>
<evidence type="ECO:0000313" key="15">
    <source>
        <dbReference type="Proteomes" id="UP000886887"/>
    </source>
</evidence>